<comment type="domain">
    <text evidence="7">The pseudokinase domain, the coiled-coil (CC), and C-terminal knob domain (CK) form a structural unit (PKC) that forms an extensive high-affinity interaction surface for PAN2.</text>
</comment>
<evidence type="ECO:0000256" key="8">
    <source>
        <dbReference type="PROSITE-ProRule" id="PRU00723"/>
    </source>
</evidence>
<keyword evidence="6 7" id="KW-0175">Coiled coil</keyword>
<evidence type="ECO:0000256" key="6">
    <source>
        <dbReference type="ARBA" id="ARBA00023054"/>
    </source>
</evidence>
<dbReference type="Pfam" id="PF18101">
    <property type="entry name" value="Pan3_CK"/>
    <property type="match status" value="1"/>
</dbReference>
<evidence type="ECO:0000313" key="11">
    <source>
        <dbReference type="EMBL" id="RYO81268.1"/>
    </source>
</evidence>
<dbReference type="Gene3D" id="1.20.5.5160">
    <property type="match status" value="1"/>
</dbReference>
<evidence type="ECO:0000256" key="1">
    <source>
        <dbReference type="ARBA" id="ARBA00004496"/>
    </source>
</evidence>
<dbReference type="InterPro" id="IPR030844">
    <property type="entry name" value="PAN3"/>
</dbReference>
<dbReference type="InterPro" id="IPR041332">
    <property type="entry name" value="Pan3_CK"/>
</dbReference>
<evidence type="ECO:0000313" key="12">
    <source>
        <dbReference type="Proteomes" id="UP000294003"/>
    </source>
</evidence>
<evidence type="ECO:0000256" key="3">
    <source>
        <dbReference type="ARBA" id="ARBA00022664"/>
    </source>
</evidence>
<feature type="compositionally biased region" description="Polar residues" evidence="9">
    <location>
        <begin position="57"/>
        <end position="77"/>
    </location>
</feature>
<keyword evidence="5 7" id="KW-0067">ATP-binding</keyword>
<comment type="similarity">
    <text evidence="7">Belongs to the protein kinase superfamily. PAN3 family.</text>
</comment>
<keyword evidence="8" id="KW-0479">Metal-binding</keyword>
<reference evidence="11 12" key="1">
    <citation type="submission" date="2018-06" db="EMBL/GenBank/DDBJ databases">
        <title>Complete Genomes of Monosporascus.</title>
        <authorList>
            <person name="Robinson A.J."/>
            <person name="Natvig D.O."/>
        </authorList>
    </citation>
    <scope>NUCLEOTIDE SEQUENCE [LARGE SCALE GENOMIC DNA]</scope>
    <source>
        <strain evidence="11 12">CBS 609.92</strain>
    </source>
</reference>
<feature type="binding site" evidence="7">
    <location>
        <position position="276"/>
    </location>
    <ligand>
        <name>ATP</name>
        <dbReference type="ChEBI" id="CHEBI:30616"/>
    </ligand>
</feature>
<evidence type="ECO:0000256" key="7">
    <source>
        <dbReference type="HAMAP-Rule" id="MF_03181"/>
    </source>
</evidence>
<dbReference type="Gene3D" id="1.10.287.3700">
    <property type="match status" value="1"/>
</dbReference>
<feature type="zinc finger region" description="C3H1-type" evidence="8">
    <location>
        <begin position="25"/>
        <end position="54"/>
    </location>
</feature>
<keyword evidence="8" id="KW-0862">Zinc</keyword>
<dbReference type="HAMAP" id="MF_03181">
    <property type="entry name" value="PAN3"/>
    <property type="match status" value="1"/>
</dbReference>
<dbReference type="Proteomes" id="UP000294003">
    <property type="component" value="Unassembled WGS sequence"/>
</dbReference>
<dbReference type="Gene3D" id="1.10.510.10">
    <property type="entry name" value="Transferase(Phosphotransferase) domain 1"/>
    <property type="match status" value="1"/>
</dbReference>
<protein>
    <recommendedName>
        <fullName evidence="7">PAN2-PAN3 deadenylation complex subunit PAN3</fullName>
    </recommendedName>
    <alternativeName>
        <fullName evidence="7">PAB1P-dependent poly(A)-specific ribonuclease</fullName>
    </alternativeName>
    <alternativeName>
        <fullName evidence="7">Poly(A)-nuclease deadenylation complex subunit 3</fullName>
        <shortName evidence="7">PAN deadenylation complex subunit 3</shortName>
    </alternativeName>
</protein>
<keyword evidence="3 7" id="KW-0507">mRNA processing</keyword>
<comment type="function">
    <text evidence="7">Regulatory subunit of the poly(A)-nuclease (PAN) deadenylation complex, one of two cytoplasmic mRNA deadenylases involved in mRNA turnover. PAN specifically shortens poly(A) tails of RNA and the activity is stimulated by poly(A)-binding protein PAB1. PAN deadenylation is followed by rapid degradation of the shortened mRNA tails by the CCR4-NOT complex. Deadenylated mRNAs are then degraded by two alternative mechanisms, namely exosome-mediated 3'-5' exonucleolytic degradation, or deadenlyation-dependent mRNA decaping and subsequent 5'-3' exonucleolytic degradation by XRN1. May also be involved in post-transcriptional maturation of mRNA poly(A) tails. PAN3 acts as a positive regulator for PAN activity, recruiting the catalytic subunit PAN2 to mRNA via its interaction with RNA and with PAB1.</text>
</comment>
<dbReference type="PANTHER" id="PTHR12272:SF11">
    <property type="entry name" value="PAN2-PAN3 DEADENYLATION COMPLEX SUBUNIT PAN3"/>
    <property type="match status" value="1"/>
</dbReference>
<proteinExistence type="inferred from homology"/>
<evidence type="ECO:0000256" key="9">
    <source>
        <dbReference type="SAM" id="MobiDB-lite"/>
    </source>
</evidence>
<evidence type="ECO:0000259" key="10">
    <source>
        <dbReference type="PROSITE" id="PS50103"/>
    </source>
</evidence>
<feature type="region of interest" description="Disordered" evidence="9">
    <location>
        <begin position="55"/>
        <end position="108"/>
    </location>
</feature>
<evidence type="ECO:0000256" key="2">
    <source>
        <dbReference type="ARBA" id="ARBA00022490"/>
    </source>
</evidence>
<dbReference type="PANTHER" id="PTHR12272">
    <property type="entry name" value="DEADENYLATION COMPLEX SUBUNIT PAN3"/>
    <property type="match status" value="1"/>
</dbReference>
<feature type="binding site" evidence="7">
    <location>
        <begin position="382"/>
        <end position="383"/>
    </location>
    <ligand>
        <name>ATP</name>
        <dbReference type="ChEBI" id="CHEBI:30616"/>
    </ligand>
</feature>
<comment type="subcellular location">
    <subcellularLocation>
        <location evidence="1 7">Cytoplasm</location>
    </subcellularLocation>
</comment>
<feature type="coiled-coil region" evidence="7">
    <location>
        <begin position="491"/>
        <end position="529"/>
    </location>
</feature>
<feature type="domain" description="C3H1-type" evidence="10">
    <location>
        <begin position="25"/>
        <end position="54"/>
    </location>
</feature>
<comment type="subunit">
    <text evidence="7">Homodimer. Forms a heterotrimer with a catalytic subunit PAN2 to form the poly(A)-nuclease (PAN) deadenylation complex. Interacts (via PAM-2 motif) with poly(A)-binding protein PAB1 (via PABC domain), conferring substrate specificity of the enzyme complex.</text>
</comment>
<comment type="domain">
    <text evidence="7">The N-terminal zinc finger binds to poly(A) RNA.</text>
</comment>
<dbReference type="Gene3D" id="6.10.250.3160">
    <property type="match status" value="1"/>
</dbReference>
<keyword evidence="4 7" id="KW-0547">Nucleotide-binding</keyword>
<keyword evidence="8" id="KW-0863">Zinc-finger</keyword>
<gene>
    <name evidence="7" type="primary">PAN3</name>
    <name evidence="11" type="ORF">DL762_007214</name>
</gene>
<comment type="caution">
    <text evidence="11">The sequence shown here is derived from an EMBL/GenBank/DDBJ whole genome shotgun (WGS) entry which is preliminary data.</text>
</comment>
<dbReference type="InterPro" id="IPR011009">
    <property type="entry name" value="Kinase-like_dom_sf"/>
</dbReference>
<accession>A0ABY0GZX3</accession>
<comment type="domain">
    <text evidence="7">Contains a pseudokinase domain. The protein kinase domain is predicted to be catalytically inactive because some of the residues important for catalytic activity are substituted and it lacks the equivalent of the binding site for a peptide substrate. However, it has retained an ATP-binding site and ATP-binding is required for mRNA degradation, stimulating the activity of the PAN2 nuclease in vitro. The nucleotide-binding site is juxtaposed to the RNase active site of PAN2 in the complex and may actually bind nucleosides of a poly(A) RNA rather than ATP, feeding the poly(A)-tail to the active site of the deadenylase and thus increasing the efficiency with which this distributive enzyme degrades oligo(A) RNAs.</text>
</comment>
<dbReference type="SUPFAM" id="SSF56112">
    <property type="entry name" value="Protein kinase-like (PK-like)"/>
    <property type="match status" value="1"/>
</dbReference>
<name>A0ABY0GZX3_9PEZI</name>
<feature type="region of interest" description="Knob domain" evidence="7">
    <location>
        <begin position="530"/>
        <end position="635"/>
    </location>
</feature>
<sequence length="635" mass="70675">MANARFGNADRGGRQMASPRPKTRDAKDTLCRNVLIYGHCRYEDQGCAFNHEHHKNSPNSNDASKKSFNVDSPSFTPAQLPGGKKSTFSTNATPFTPRGAASTANPVLPQDTGASLFKSGQFSDFAPQNYDLNTGSAANGSTDSSSLGYDPFTMSNVGHTLPTAGYNPYAEDHTNMAAGAAPYYAAQSAYTTPLQPLNYHLYNPVTPSRESLQPFQRHVQEFFVPDNVREELTRKSEAARQVLPNNKVKPTSGFFGYISWVYKASSKKTGNIYCLRRIEGYRLTNEDAFLKIIGAWKKISHRNVVTLFEAFTTRDFNDSSLVFAHHYHPLSKTLAEHHFSSNRYGRAPPVQEKVLWSYLVQLASALKAIHNAKLAARCIDVTKVILTDKNRVRLSACAVLDVLHFETQRQVEDLQQEDFFHLGKLILGIATNTLPRNIQDVWGSLDQLGRIYSHDLKDRISWLLSPAAQTPGAALNAQPKTAEQLLYDMAQHTADLLDVAFNANDENAACLARELENGRLFRLAAKLGTINERPEFDGDPNWSETGERYTLKLFRDYVFHQVDANGNPVVDLGHIVTCLSKLDVGVDEKVYLTSRDNQTGFIVTYKELKKQIQTAFGDLLKGSSSSKQQSGNRAY</sequence>
<feature type="region of interest" description="Disordered" evidence="9">
    <location>
        <begin position="1"/>
        <end position="26"/>
    </location>
</feature>
<dbReference type="InterPro" id="IPR000571">
    <property type="entry name" value="Znf_CCCH"/>
</dbReference>
<dbReference type="Pfam" id="PF25586">
    <property type="entry name" value="zf-CCCH_PAN3"/>
    <property type="match status" value="1"/>
</dbReference>
<keyword evidence="2 7" id="KW-0963">Cytoplasm</keyword>
<organism evidence="11 12">
    <name type="scientific">Monosporascus cannonballus</name>
    <dbReference type="NCBI Taxonomy" id="155416"/>
    <lineage>
        <taxon>Eukaryota</taxon>
        <taxon>Fungi</taxon>
        <taxon>Dikarya</taxon>
        <taxon>Ascomycota</taxon>
        <taxon>Pezizomycotina</taxon>
        <taxon>Sordariomycetes</taxon>
        <taxon>Xylariomycetidae</taxon>
        <taxon>Xylariales</taxon>
        <taxon>Xylariales incertae sedis</taxon>
        <taxon>Monosporascus</taxon>
    </lineage>
</organism>
<dbReference type="PROSITE" id="PS50103">
    <property type="entry name" value="ZF_C3H1"/>
    <property type="match status" value="1"/>
</dbReference>
<dbReference type="EMBL" id="QJNS01000256">
    <property type="protein sequence ID" value="RYO81268.1"/>
    <property type="molecule type" value="Genomic_DNA"/>
</dbReference>
<comment type="caution">
    <text evidence="7">Lacks conserved residue(s) required for the propagation of feature annotation.</text>
</comment>
<keyword evidence="12" id="KW-1185">Reference proteome</keyword>
<evidence type="ECO:0000256" key="5">
    <source>
        <dbReference type="ARBA" id="ARBA00022840"/>
    </source>
</evidence>
<evidence type="ECO:0000256" key="4">
    <source>
        <dbReference type="ARBA" id="ARBA00022741"/>
    </source>
</evidence>